<dbReference type="EMBL" id="VNFF01000007">
    <property type="protein sequence ID" value="TVU83782.1"/>
    <property type="molecule type" value="Genomic_DNA"/>
</dbReference>
<dbReference type="RefSeq" id="WP_145236428.1">
    <property type="nucleotide sequence ID" value="NZ_VNFF01000007.1"/>
</dbReference>
<feature type="region of interest" description="Disordered" evidence="1">
    <location>
        <begin position="517"/>
        <end position="544"/>
    </location>
</feature>
<evidence type="ECO:0000313" key="2">
    <source>
        <dbReference type="EMBL" id="TVU83782.1"/>
    </source>
</evidence>
<gene>
    <name evidence="2" type="ORF">FQP85_08380</name>
</gene>
<dbReference type="Gene3D" id="3.30.420.240">
    <property type="match status" value="1"/>
</dbReference>
<dbReference type="PIRSF" id="PIRSF007056">
    <property type="entry name" value="UCP007056"/>
    <property type="match status" value="1"/>
</dbReference>
<protein>
    <recommendedName>
        <fullName evidence="4">Terminase</fullName>
    </recommendedName>
</protein>
<organism evidence="2 3">
    <name type="scientific">Pseudoalteromonas neustonica</name>
    <dbReference type="NCBI Taxonomy" id="1840331"/>
    <lineage>
        <taxon>Bacteria</taxon>
        <taxon>Pseudomonadati</taxon>
        <taxon>Pseudomonadota</taxon>
        <taxon>Gammaproteobacteria</taxon>
        <taxon>Alteromonadales</taxon>
        <taxon>Pseudoalteromonadaceae</taxon>
        <taxon>Pseudoalteromonas</taxon>
    </lineage>
</organism>
<evidence type="ECO:0008006" key="4">
    <source>
        <dbReference type="Google" id="ProtNLM"/>
    </source>
</evidence>
<dbReference type="InterPro" id="IPR027417">
    <property type="entry name" value="P-loop_NTPase"/>
</dbReference>
<dbReference type="Proteomes" id="UP000317938">
    <property type="component" value="Unassembled WGS sequence"/>
</dbReference>
<dbReference type="InterPro" id="IPR012036">
    <property type="entry name" value="Phage_Mu_Gp28"/>
</dbReference>
<evidence type="ECO:0000313" key="3">
    <source>
        <dbReference type="Proteomes" id="UP000317938"/>
    </source>
</evidence>
<proteinExistence type="predicted"/>
<keyword evidence="3" id="KW-1185">Reference proteome</keyword>
<sequence>MQNAVTPLPGDVQRILTFDELPPRVRKIPEDFNPIADGVLMAHQRTWLEDKSDLKICEKGRRTGITYATALDKTIVAASSGSAGGDNVYYVGDTKEKGLEFIGYCAHMAKVMACAMADGFMGIEVFLFEDQKEDGSSKKITAYRIRFASGFQIVALSSNAANIRGLQGHVVVDEAAFHRDVQAVIDAGNALLIWGGNITIISTHNGEDNPFNQLIKDSREGIFDYSIHKFTFDDAVENGLFERVCIMKGWKATEEKKRRWYNKIRRAYGSNHDAMHEELDAQPRQGSGVAISGVLIESCMHTGPVVKLELPKTWVEKPVEERKAWCEKWIKENLEPLFKLFDPKHLHYFGFDYGRVADLSSIAPLYLDDLLVRKFPFIVEMSCVPSAQQEQILWAIIRAMPNFQRGGMDATGSGEGIAERTADKFGHDRIEQIKLNDAWYRRNGEEYQKAYTEKTISVPRHKNVKADIRSLAKINGIIKLPALRQVDLDNQKIKRHGDTAISTMIGYSVSFEKYEPPAGANVPKSADQSKTRPSRLQGRTRPGGLFKRITGYLKN</sequence>
<name>A0ABY3FE93_9GAMM</name>
<dbReference type="Gene3D" id="3.40.50.300">
    <property type="entry name" value="P-loop containing nucleotide triphosphate hydrolases"/>
    <property type="match status" value="1"/>
</dbReference>
<comment type="caution">
    <text evidence="2">The sequence shown here is derived from an EMBL/GenBank/DDBJ whole genome shotgun (WGS) entry which is preliminary data.</text>
</comment>
<reference evidence="2 3" key="1">
    <citation type="submission" date="2019-07" db="EMBL/GenBank/DDBJ databases">
        <title>Diversity of Bacteria from Kongsfjorden, Arctic.</title>
        <authorList>
            <person name="Yu Y."/>
        </authorList>
    </citation>
    <scope>NUCLEOTIDE SEQUENCE [LARGE SCALE GENOMIC DNA]</scope>
    <source>
        <strain evidence="2 3">SM1927</strain>
    </source>
</reference>
<evidence type="ECO:0000256" key="1">
    <source>
        <dbReference type="SAM" id="MobiDB-lite"/>
    </source>
</evidence>
<accession>A0ABY3FE93</accession>